<evidence type="ECO:0000313" key="1">
    <source>
        <dbReference type="EMBL" id="JAG35160.1"/>
    </source>
</evidence>
<dbReference type="AlphaFoldDB" id="A0A0A9Z034"/>
<reference evidence="2" key="3">
    <citation type="journal article" date="2016" name="Gigascience">
        <title>De novo construction of an expanded transcriptome assembly for the western tarnished plant bug, Lygus hesperus.</title>
        <authorList>
            <person name="Tassone E.E."/>
            <person name="Geib S.M."/>
            <person name="Hall B."/>
            <person name="Fabrick J.A."/>
            <person name="Brent C.S."/>
            <person name="Hull J.J."/>
        </authorList>
    </citation>
    <scope>NUCLEOTIDE SEQUENCE</scope>
</reference>
<evidence type="ECO:0000313" key="2">
    <source>
        <dbReference type="EMBL" id="JAQ15740.1"/>
    </source>
</evidence>
<protein>
    <submittedName>
        <fullName evidence="1">Molybdenum cofactor synthesis protein cinnamon</fullName>
    </submittedName>
</protein>
<gene>
    <name evidence="1" type="primary">cin_3</name>
    <name evidence="1" type="ORF">CM83_48743</name>
    <name evidence="2" type="ORF">g.8990</name>
</gene>
<dbReference type="EMBL" id="GBHO01008444">
    <property type="protein sequence ID" value="JAG35160.1"/>
    <property type="molecule type" value="Transcribed_RNA"/>
</dbReference>
<sequence length="154" mass="16322">MSFMGDSIDSNSSTQSSSSEILNIDGIINNNVTLSHPVNCANEFGQVANVAQNSVYVLPSVNLSAPVNGAVTIDMPTMQYPCIQPSPLNGSVLLTSNGQLLSISSPSSAFITAGPTNFLPPDKYFAYNPVFVSPYPPPSSCIYVHNCAMQLCKQ</sequence>
<organism evidence="1">
    <name type="scientific">Lygus hesperus</name>
    <name type="common">Western plant bug</name>
    <dbReference type="NCBI Taxonomy" id="30085"/>
    <lineage>
        <taxon>Eukaryota</taxon>
        <taxon>Metazoa</taxon>
        <taxon>Ecdysozoa</taxon>
        <taxon>Arthropoda</taxon>
        <taxon>Hexapoda</taxon>
        <taxon>Insecta</taxon>
        <taxon>Pterygota</taxon>
        <taxon>Neoptera</taxon>
        <taxon>Paraneoptera</taxon>
        <taxon>Hemiptera</taxon>
        <taxon>Heteroptera</taxon>
        <taxon>Panheteroptera</taxon>
        <taxon>Cimicomorpha</taxon>
        <taxon>Miridae</taxon>
        <taxon>Mirini</taxon>
        <taxon>Lygus</taxon>
    </lineage>
</organism>
<dbReference type="EMBL" id="GDHC01002889">
    <property type="protein sequence ID" value="JAQ15740.1"/>
    <property type="molecule type" value="Transcribed_RNA"/>
</dbReference>
<name>A0A0A9Z034_LYGHE</name>
<accession>A0A0A9Z034</accession>
<reference evidence="1" key="1">
    <citation type="journal article" date="2014" name="PLoS ONE">
        <title>Transcriptome-Based Identification of ABC Transporters in the Western Tarnished Plant Bug Lygus hesperus.</title>
        <authorList>
            <person name="Hull J.J."/>
            <person name="Chaney K."/>
            <person name="Geib S.M."/>
            <person name="Fabrick J.A."/>
            <person name="Brent C.S."/>
            <person name="Walsh D."/>
            <person name="Lavine L.C."/>
        </authorList>
    </citation>
    <scope>NUCLEOTIDE SEQUENCE</scope>
</reference>
<reference evidence="1" key="2">
    <citation type="submission" date="2014-07" db="EMBL/GenBank/DDBJ databases">
        <authorList>
            <person name="Hull J."/>
        </authorList>
    </citation>
    <scope>NUCLEOTIDE SEQUENCE</scope>
</reference>
<proteinExistence type="predicted"/>